<organism evidence="1">
    <name type="scientific">Rhizophora mucronata</name>
    <name type="common">Asiatic mangrove</name>
    <dbReference type="NCBI Taxonomy" id="61149"/>
    <lineage>
        <taxon>Eukaryota</taxon>
        <taxon>Viridiplantae</taxon>
        <taxon>Streptophyta</taxon>
        <taxon>Embryophyta</taxon>
        <taxon>Tracheophyta</taxon>
        <taxon>Spermatophyta</taxon>
        <taxon>Magnoliopsida</taxon>
        <taxon>eudicotyledons</taxon>
        <taxon>Gunneridae</taxon>
        <taxon>Pentapetalae</taxon>
        <taxon>rosids</taxon>
        <taxon>fabids</taxon>
        <taxon>Malpighiales</taxon>
        <taxon>Rhizophoraceae</taxon>
        <taxon>Rhizophora</taxon>
    </lineage>
</organism>
<evidence type="ECO:0000313" key="1">
    <source>
        <dbReference type="EMBL" id="MBX36677.1"/>
    </source>
</evidence>
<name>A0A2P2N2H9_RHIMU</name>
<dbReference type="EMBL" id="GGEC01056193">
    <property type="protein sequence ID" value="MBX36677.1"/>
    <property type="molecule type" value="Transcribed_RNA"/>
</dbReference>
<sequence length="31" mass="3658">MLAYFSFEKMLVFLPAELTFCYQSNTLCHPL</sequence>
<protein>
    <submittedName>
        <fullName evidence="1">Uncharacterized protein</fullName>
    </submittedName>
</protein>
<proteinExistence type="predicted"/>
<dbReference type="AlphaFoldDB" id="A0A2P2N2H9"/>
<reference evidence="1" key="1">
    <citation type="submission" date="2018-02" db="EMBL/GenBank/DDBJ databases">
        <title>Rhizophora mucronata_Transcriptome.</title>
        <authorList>
            <person name="Meera S.P."/>
            <person name="Sreeshan A."/>
            <person name="Augustine A."/>
        </authorList>
    </citation>
    <scope>NUCLEOTIDE SEQUENCE</scope>
    <source>
        <tissue evidence="1">Leaf</tissue>
    </source>
</reference>
<accession>A0A2P2N2H9</accession>